<organism evidence="10 11">
    <name type="scientific">Heracleum sosnowskyi</name>
    <dbReference type="NCBI Taxonomy" id="360622"/>
    <lineage>
        <taxon>Eukaryota</taxon>
        <taxon>Viridiplantae</taxon>
        <taxon>Streptophyta</taxon>
        <taxon>Embryophyta</taxon>
        <taxon>Tracheophyta</taxon>
        <taxon>Spermatophyta</taxon>
        <taxon>Magnoliopsida</taxon>
        <taxon>eudicotyledons</taxon>
        <taxon>Gunneridae</taxon>
        <taxon>Pentapetalae</taxon>
        <taxon>asterids</taxon>
        <taxon>campanulids</taxon>
        <taxon>Apiales</taxon>
        <taxon>Apiaceae</taxon>
        <taxon>Apioideae</taxon>
        <taxon>apioid superclade</taxon>
        <taxon>Tordylieae</taxon>
        <taxon>Tordyliinae</taxon>
        <taxon>Heracleum</taxon>
    </lineage>
</organism>
<evidence type="ECO:0000313" key="10">
    <source>
        <dbReference type="EMBL" id="KAK1387774.1"/>
    </source>
</evidence>
<dbReference type="Pfam" id="PF04535">
    <property type="entry name" value="CASP_dom"/>
    <property type="match status" value="1"/>
</dbReference>
<accession>A0AAD8IKT3</accession>
<feature type="transmembrane region" description="Helical" evidence="8">
    <location>
        <begin position="24"/>
        <end position="45"/>
    </location>
</feature>
<dbReference type="InterPro" id="IPR044173">
    <property type="entry name" value="CASPL"/>
</dbReference>
<evidence type="ECO:0000259" key="9">
    <source>
        <dbReference type="Pfam" id="PF04535"/>
    </source>
</evidence>
<sequence>MTREQIFPSPQALSLTRKPKNQRVFNIAQLVLRVLVPSFTLAATIETLKSDQTVQTPFGISFSASYTYSAAMRYQLITNIVVGVSCLLSLMFLYLFTRPNWNINNYFYIFLYDLVLLLLITSACTAGTSIGMIARNGESKIGWGPICAQVPAFCHKVKSAIVFSYFALFGMAILTIMAASKLRRNRKAKAQTVLLAFCKDNLAAREQQEQKFIWCHDGSVPFVEGGSEDCSNDLPIEMKKTLFVEASTATGPLIYANFGQTTKLSALQGKLQRSLRIDPV</sequence>
<evidence type="ECO:0000256" key="8">
    <source>
        <dbReference type="RuleBase" id="RU361233"/>
    </source>
</evidence>
<feature type="transmembrane region" description="Helical" evidence="8">
    <location>
        <begin position="160"/>
        <end position="179"/>
    </location>
</feature>
<evidence type="ECO:0000256" key="3">
    <source>
        <dbReference type="ARBA" id="ARBA00011489"/>
    </source>
</evidence>
<comment type="similarity">
    <text evidence="2 8">Belongs to the Casparian strip membrane proteins (CASP) family.</text>
</comment>
<evidence type="ECO:0000256" key="7">
    <source>
        <dbReference type="ARBA" id="ARBA00023136"/>
    </source>
</evidence>
<evidence type="ECO:0000256" key="5">
    <source>
        <dbReference type="ARBA" id="ARBA00022692"/>
    </source>
</evidence>
<reference evidence="10" key="1">
    <citation type="submission" date="2023-02" db="EMBL/GenBank/DDBJ databases">
        <title>Genome of toxic invasive species Heracleum sosnowskyi carries increased number of genes despite the absence of recent whole-genome duplications.</title>
        <authorList>
            <person name="Schelkunov M."/>
            <person name="Shtratnikova V."/>
            <person name="Makarenko M."/>
            <person name="Klepikova A."/>
            <person name="Omelchenko D."/>
            <person name="Novikova G."/>
            <person name="Obukhova E."/>
            <person name="Bogdanov V."/>
            <person name="Penin A."/>
            <person name="Logacheva M."/>
        </authorList>
    </citation>
    <scope>NUCLEOTIDE SEQUENCE</scope>
    <source>
        <strain evidence="10">Hsosn_3</strain>
        <tissue evidence="10">Leaf</tissue>
    </source>
</reference>
<feature type="transmembrane region" description="Helical" evidence="8">
    <location>
        <begin position="109"/>
        <end position="134"/>
    </location>
</feature>
<comment type="subunit">
    <text evidence="3 8">Homodimer and heterodimers.</text>
</comment>
<comment type="subcellular location">
    <subcellularLocation>
        <location evidence="1 8">Cell membrane</location>
        <topology evidence="1 8">Multi-pass membrane protein</topology>
    </subcellularLocation>
</comment>
<evidence type="ECO:0000313" key="11">
    <source>
        <dbReference type="Proteomes" id="UP001237642"/>
    </source>
</evidence>
<dbReference type="NCBIfam" id="TIGR01569">
    <property type="entry name" value="A_tha_TIGR01569"/>
    <property type="match status" value="1"/>
</dbReference>
<gene>
    <name evidence="10" type="ORF">POM88_015952</name>
</gene>
<keyword evidence="6 8" id="KW-1133">Transmembrane helix</keyword>
<keyword evidence="11" id="KW-1185">Reference proteome</keyword>
<dbReference type="PANTHER" id="PTHR36488">
    <property type="entry name" value="CASP-LIKE PROTEIN 1U1"/>
    <property type="match status" value="1"/>
</dbReference>
<name>A0AAD8IKT3_9APIA</name>
<keyword evidence="7 8" id="KW-0472">Membrane</keyword>
<evidence type="ECO:0000256" key="1">
    <source>
        <dbReference type="ARBA" id="ARBA00004651"/>
    </source>
</evidence>
<dbReference type="PANTHER" id="PTHR36488:SF8">
    <property type="entry name" value="CASP-LIKE PROTEIN 1U1"/>
    <property type="match status" value="1"/>
</dbReference>
<keyword evidence="5 8" id="KW-0812">Transmembrane</keyword>
<protein>
    <recommendedName>
        <fullName evidence="8">CASP-like protein</fullName>
    </recommendedName>
</protein>
<dbReference type="InterPro" id="IPR006702">
    <property type="entry name" value="CASP_dom"/>
</dbReference>
<dbReference type="AlphaFoldDB" id="A0AAD8IKT3"/>
<dbReference type="EMBL" id="JAUIZM010000004">
    <property type="protein sequence ID" value="KAK1387774.1"/>
    <property type="molecule type" value="Genomic_DNA"/>
</dbReference>
<keyword evidence="4 8" id="KW-1003">Cell membrane</keyword>
<evidence type="ECO:0000256" key="6">
    <source>
        <dbReference type="ARBA" id="ARBA00022989"/>
    </source>
</evidence>
<evidence type="ECO:0000256" key="4">
    <source>
        <dbReference type="ARBA" id="ARBA00022475"/>
    </source>
</evidence>
<comment type="caution">
    <text evidence="10">The sequence shown here is derived from an EMBL/GenBank/DDBJ whole genome shotgun (WGS) entry which is preliminary data.</text>
</comment>
<reference evidence="10" key="2">
    <citation type="submission" date="2023-05" db="EMBL/GenBank/DDBJ databases">
        <authorList>
            <person name="Schelkunov M.I."/>
        </authorList>
    </citation>
    <scope>NUCLEOTIDE SEQUENCE</scope>
    <source>
        <strain evidence="10">Hsosn_3</strain>
        <tissue evidence="10">Leaf</tissue>
    </source>
</reference>
<dbReference type="GO" id="GO:0005886">
    <property type="term" value="C:plasma membrane"/>
    <property type="evidence" value="ECO:0007669"/>
    <property type="project" value="UniProtKB-SubCell"/>
</dbReference>
<evidence type="ECO:0000256" key="2">
    <source>
        <dbReference type="ARBA" id="ARBA00007651"/>
    </source>
</evidence>
<feature type="transmembrane region" description="Helical" evidence="8">
    <location>
        <begin position="76"/>
        <end position="97"/>
    </location>
</feature>
<proteinExistence type="inferred from homology"/>
<feature type="domain" description="Casparian strip membrane protein" evidence="9">
    <location>
        <begin position="24"/>
        <end position="169"/>
    </location>
</feature>
<dbReference type="InterPro" id="IPR006459">
    <property type="entry name" value="CASP/CASPL"/>
</dbReference>
<dbReference type="Proteomes" id="UP001237642">
    <property type="component" value="Unassembled WGS sequence"/>
</dbReference>